<proteinExistence type="predicted"/>
<comment type="caution">
    <text evidence="1">The sequence shown here is derived from an EMBL/GenBank/DDBJ whole genome shotgun (WGS) entry which is preliminary data.</text>
</comment>
<sequence length="48" mass="5728">RHCGGEVRRKELEKDSDNVARCLSSGYNEKGVWEAYYRIFFECGRCYF</sequence>
<accession>X1D146</accession>
<organism evidence="1">
    <name type="scientific">marine sediment metagenome</name>
    <dbReference type="NCBI Taxonomy" id="412755"/>
    <lineage>
        <taxon>unclassified sequences</taxon>
        <taxon>metagenomes</taxon>
        <taxon>ecological metagenomes</taxon>
    </lineage>
</organism>
<evidence type="ECO:0000313" key="1">
    <source>
        <dbReference type="EMBL" id="GAG98837.1"/>
    </source>
</evidence>
<gene>
    <name evidence="1" type="ORF">S01H4_45400</name>
</gene>
<reference evidence="1" key="1">
    <citation type="journal article" date="2014" name="Front. Microbiol.">
        <title>High frequency of phylogenetically diverse reductive dehalogenase-homologous genes in deep subseafloor sedimentary metagenomes.</title>
        <authorList>
            <person name="Kawai M."/>
            <person name="Futagami T."/>
            <person name="Toyoda A."/>
            <person name="Takaki Y."/>
            <person name="Nishi S."/>
            <person name="Hori S."/>
            <person name="Arai W."/>
            <person name="Tsubouchi T."/>
            <person name="Morono Y."/>
            <person name="Uchiyama I."/>
            <person name="Ito T."/>
            <person name="Fujiyama A."/>
            <person name="Inagaki F."/>
            <person name="Takami H."/>
        </authorList>
    </citation>
    <scope>NUCLEOTIDE SEQUENCE</scope>
    <source>
        <strain evidence="1">Expedition CK06-06</strain>
    </source>
</reference>
<protein>
    <submittedName>
        <fullName evidence="1">Uncharacterized protein</fullName>
    </submittedName>
</protein>
<name>X1D146_9ZZZZ</name>
<dbReference type="AlphaFoldDB" id="X1D146"/>
<dbReference type="EMBL" id="BART01025270">
    <property type="protein sequence ID" value="GAG98837.1"/>
    <property type="molecule type" value="Genomic_DNA"/>
</dbReference>
<feature type="non-terminal residue" evidence="1">
    <location>
        <position position="1"/>
    </location>
</feature>